<evidence type="ECO:0000256" key="2">
    <source>
        <dbReference type="ARBA" id="ARBA00022692"/>
    </source>
</evidence>
<keyword evidence="4" id="KW-0472">Membrane</keyword>
<keyword evidence="2" id="KW-0812">Transmembrane</keyword>
<comment type="subcellular location">
    <subcellularLocation>
        <location evidence="1">Membrane</location>
        <topology evidence="1">Multi-pass membrane protein</topology>
    </subcellularLocation>
</comment>
<organism evidence="5">
    <name type="scientific">Salix viminalis</name>
    <name type="common">Common osier</name>
    <name type="synonym">Basket willow</name>
    <dbReference type="NCBI Taxonomy" id="40686"/>
    <lineage>
        <taxon>Eukaryota</taxon>
        <taxon>Viridiplantae</taxon>
        <taxon>Streptophyta</taxon>
        <taxon>Embryophyta</taxon>
        <taxon>Tracheophyta</taxon>
        <taxon>Spermatophyta</taxon>
        <taxon>Magnoliopsida</taxon>
        <taxon>eudicotyledons</taxon>
        <taxon>Gunneridae</taxon>
        <taxon>Pentapetalae</taxon>
        <taxon>rosids</taxon>
        <taxon>fabids</taxon>
        <taxon>Malpighiales</taxon>
        <taxon>Salicaceae</taxon>
        <taxon>Saliceae</taxon>
        <taxon>Salix</taxon>
    </lineage>
</organism>
<proteinExistence type="predicted"/>
<dbReference type="GO" id="GO:0005789">
    <property type="term" value="C:endoplasmic reticulum membrane"/>
    <property type="evidence" value="ECO:0007669"/>
    <property type="project" value="InterPro"/>
</dbReference>
<keyword evidence="3" id="KW-1133">Transmembrane helix</keyword>
<evidence type="ECO:0000256" key="3">
    <source>
        <dbReference type="ARBA" id="ARBA00022989"/>
    </source>
</evidence>
<evidence type="ECO:0000313" key="5">
    <source>
        <dbReference type="EMBL" id="VFU33629.1"/>
    </source>
</evidence>
<dbReference type="InterPro" id="IPR007203">
    <property type="entry name" value="ORMDL"/>
</dbReference>
<dbReference type="EMBL" id="CAADRP010000913">
    <property type="protein sequence ID" value="VFU33629.1"/>
    <property type="molecule type" value="Genomic_DNA"/>
</dbReference>
<evidence type="ECO:0000256" key="4">
    <source>
        <dbReference type="ARBA" id="ARBA00023136"/>
    </source>
</evidence>
<dbReference type="AlphaFoldDB" id="A0A6N2L8L7"/>
<protein>
    <submittedName>
        <fullName evidence="5">Uncharacterized protein</fullName>
    </submittedName>
</protein>
<dbReference type="Pfam" id="PF04061">
    <property type="entry name" value="ORMDL"/>
    <property type="match status" value="1"/>
</dbReference>
<sequence>MMNLYVTAVPPADLNRNTEWFISLITFSTGRKASHLLKTRIDNGKQLTRNRMFLTAVPVVLHLTASHTTGYQHPMLIFNTLVVIVHVVAKFLNMHEVRIFGINADNFLNVSFMFGFVPSS</sequence>
<gene>
    <name evidence="5" type="ORF">SVIM_LOCUS155187</name>
</gene>
<reference evidence="5" key="1">
    <citation type="submission" date="2019-03" db="EMBL/GenBank/DDBJ databases">
        <authorList>
            <person name="Mank J."/>
            <person name="Almeida P."/>
        </authorList>
    </citation>
    <scope>NUCLEOTIDE SEQUENCE</scope>
    <source>
        <strain evidence="5">78183</strain>
    </source>
</reference>
<accession>A0A6N2L8L7</accession>
<name>A0A6N2L8L7_SALVM</name>
<dbReference type="PANTHER" id="PTHR12665">
    <property type="entry name" value="ORMDL PROTEINS"/>
    <property type="match status" value="1"/>
</dbReference>
<evidence type="ECO:0000256" key="1">
    <source>
        <dbReference type="ARBA" id="ARBA00004141"/>
    </source>
</evidence>